<dbReference type="Proteomes" id="UP000053091">
    <property type="component" value="Unassembled WGS sequence"/>
</dbReference>
<name>A0A0S7C013_9BACT</name>
<accession>A0A0S7C013</accession>
<dbReference type="PROSITE" id="PS51257">
    <property type="entry name" value="PROKAR_LIPOPROTEIN"/>
    <property type="match status" value="1"/>
</dbReference>
<proteinExistence type="predicted"/>
<gene>
    <name evidence="1" type="ORF">TBC1_112000</name>
</gene>
<dbReference type="OrthoDB" id="9798438at2"/>
<organism evidence="1">
    <name type="scientific">Lentimicrobium saccharophilum</name>
    <dbReference type="NCBI Taxonomy" id="1678841"/>
    <lineage>
        <taxon>Bacteria</taxon>
        <taxon>Pseudomonadati</taxon>
        <taxon>Bacteroidota</taxon>
        <taxon>Bacteroidia</taxon>
        <taxon>Bacteroidales</taxon>
        <taxon>Lentimicrobiaceae</taxon>
        <taxon>Lentimicrobium</taxon>
    </lineage>
</organism>
<protein>
    <submittedName>
        <fullName evidence="1">Uncharacterized protein</fullName>
    </submittedName>
</protein>
<reference evidence="1" key="1">
    <citation type="journal article" date="2015" name="Genome Announc.">
        <title>Draft Genome Sequence of Bacteroidales Strain TBC1, a Novel Isolate from a Methanogenic Wastewater Treatment System.</title>
        <authorList>
            <person name="Tourlousse D.M."/>
            <person name="Matsuura N."/>
            <person name="Sun L."/>
            <person name="Toyonaga M."/>
            <person name="Kuroda K."/>
            <person name="Ohashi A."/>
            <person name="Cruz R."/>
            <person name="Yamaguchi T."/>
            <person name="Sekiguchi Y."/>
        </authorList>
    </citation>
    <scope>NUCLEOTIDE SEQUENCE [LARGE SCALE GENOMIC DNA]</scope>
    <source>
        <strain evidence="1">TBC1</strain>
    </source>
</reference>
<keyword evidence="2" id="KW-1185">Reference proteome</keyword>
<dbReference type="STRING" id="1678841.TBC1_112000"/>
<evidence type="ECO:0000313" key="1">
    <source>
        <dbReference type="EMBL" id="GAP43842.1"/>
    </source>
</evidence>
<dbReference type="EMBL" id="DF968182">
    <property type="protein sequence ID" value="GAP43842.1"/>
    <property type="molecule type" value="Genomic_DNA"/>
</dbReference>
<dbReference type="AlphaFoldDB" id="A0A0S7C013"/>
<sequence>MKLKNFSPIPMKELNLLWVFLALIATSAGCQGVSMQGSGPDINLRTITRLPSALIESSGIAVSGSNRIWSHEDSGNSNELHCSDTTGNLLRTLVISNVSNTDWEDITADNDETWFIGDFGNNNNQRTDLAIYIIPDPETIEGNSVSAGIINFSLSDQTAFPPPSSGRNYDIEAMAWYADSLYLFTKDRSNPFTGIVKMYALPDQPGSYTARLSGSFFAGSTTGSGRVTAADINLHTGELMLLTNEKIISFKDYPDNRFFEGTKTEYHFITSPGQNEGLAFVSSYKLYMTEEGSGSTTGYLYEIVLPQPHSAANQVLNPNGLFVYPNPAKEFLGFSRKIEGEAAVYSVAGIFMRTLAVHNGTVNISFLKPGFYFLSVIINRRCFFVPFQKV</sequence>
<evidence type="ECO:0000313" key="2">
    <source>
        <dbReference type="Proteomes" id="UP000053091"/>
    </source>
</evidence>